<comment type="catalytic activity">
    <reaction evidence="2">
        <text>2 GTP = 3',3'-c-di-GMP + 2 diphosphate</text>
        <dbReference type="Rhea" id="RHEA:24898"/>
        <dbReference type="ChEBI" id="CHEBI:33019"/>
        <dbReference type="ChEBI" id="CHEBI:37565"/>
        <dbReference type="ChEBI" id="CHEBI:58805"/>
        <dbReference type="EC" id="2.7.7.65"/>
    </reaction>
</comment>
<dbReference type="Pfam" id="PF00990">
    <property type="entry name" value="GGDEF"/>
    <property type="match status" value="1"/>
</dbReference>
<dbReference type="EMBL" id="QGTR01000001">
    <property type="protein sequence ID" value="PWW04524.1"/>
    <property type="molecule type" value="Genomic_DNA"/>
</dbReference>
<dbReference type="InterPro" id="IPR050469">
    <property type="entry name" value="Diguanylate_Cyclase"/>
</dbReference>
<keyword evidence="4" id="KW-1133">Transmembrane helix</keyword>
<dbReference type="PROSITE" id="PS50887">
    <property type="entry name" value="GGDEF"/>
    <property type="match status" value="1"/>
</dbReference>
<feature type="transmembrane region" description="Helical" evidence="4">
    <location>
        <begin position="53"/>
        <end position="73"/>
    </location>
</feature>
<evidence type="ECO:0000313" key="7">
    <source>
        <dbReference type="Proteomes" id="UP000246352"/>
    </source>
</evidence>
<feature type="compositionally biased region" description="Basic and acidic residues" evidence="3">
    <location>
        <begin position="271"/>
        <end position="280"/>
    </location>
</feature>
<evidence type="ECO:0000259" key="5">
    <source>
        <dbReference type="PROSITE" id="PS50887"/>
    </source>
</evidence>
<dbReference type="OrthoDB" id="9812260at2"/>
<keyword evidence="4" id="KW-0472">Membrane</keyword>
<dbReference type="InterPro" id="IPR000160">
    <property type="entry name" value="GGDEF_dom"/>
</dbReference>
<evidence type="ECO:0000256" key="4">
    <source>
        <dbReference type="SAM" id="Phobius"/>
    </source>
</evidence>
<organism evidence="6 7">
    <name type="scientific">Hoeflea marina</name>
    <dbReference type="NCBI Taxonomy" id="274592"/>
    <lineage>
        <taxon>Bacteria</taxon>
        <taxon>Pseudomonadati</taxon>
        <taxon>Pseudomonadota</taxon>
        <taxon>Alphaproteobacteria</taxon>
        <taxon>Hyphomicrobiales</taxon>
        <taxon>Rhizobiaceae</taxon>
        <taxon>Hoeflea</taxon>
    </lineage>
</organism>
<accession>A0A317PV07</accession>
<gene>
    <name evidence="6" type="ORF">DFR52_1011223</name>
</gene>
<evidence type="ECO:0000313" key="6">
    <source>
        <dbReference type="EMBL" id="PWW04524.1"/>
    </source>
</evidence>
<feature type="compositionally biased region" description="Basic and acidic residues" evidence="3">
    <location>
        <begin position="288"/>
        <end position="298"/>
    </location>
</feature>
<dbReference type="FunFam" id="3.30.70.270:FF:000001">
    <property type="entry name" value="Diguanylate cyclase domain protein"/>
    <property type="match status" value="1"/>
</dbReference>
<dbReference type="NCBIfam" id="TIGR00254">
    <property type="entry name" value="GGDEF"/>
    <property type="match status" value="1"/>
</dbReference>
<dbReference type="InterPro" id="IPR029787">
    <property type="entry name" value="Nucleotide_cyclase"/>
</dbReference>
<dbReference type="AlphaFoldDB" id="A0A317PV07"/>
<proteinExistence type="predicted"/>
<keyword evidence="7" id="KW-1185">Reference proteome</keyword>
<dbReference type="Gene3D" id="3.30.70.270">
    <property type="match status" value="1"/>
</dbReference>
<comment type="caution">
    <text evidence="6">The sequence shown here is derived from an EMBL/GenBank/DDBJ whole genome shotgun (WGS) entry which is preliminary data.</text>
</comment>
<protein>
    <recommendedName>
        <fullName evidence="1">diguanylate cyclase</fullName>
        <ecNumber evidence="1">2.7.7.65</ecNumber>
    </recommendedName>
</protein>
<reference evidence="6 7" key="1">
    <citation type="submission" date="2018-05" db="EMBL/GenBank/DDBJ databases">
        <title>Genomic Encyclopedia of Type Strains, Phase IV (KMG-IV): sequencing the most valuable type-strain genomes for metagenomic binning, comparative biology and taxonomic classification.</title>
        <authorList>
            <person name="Goeker M."/>
        </authorList>
    </citation>
    <scope>NUCLEOTIDE SEQUENCE [LARGE SCALE GENOMIC DNA]</scope>
    <source>
        <strain evidence="6 7">DSM 16791</strain>
    </source>
</reference>
<dbReference type="RefSeq" id="WP_158284871.1">
    <property type="nucleotide sequence ID" value="NZ_QGTR01000001.1"/>
</dbReference>
<dbReference type="GO" id="GO:0043709">
    <property type="term" value="P:cell adhesion involved in single-species biofilm formation"/>
    <property type="evidence" value="ECO:0007669"/>
    <property type="project" value="TreeGrafter"/>
</dbReference>
<evidence type="ECO:0000256" key="1">
    <source>
        <dbReference type="ARBA" id="ARBA00012528"/>
    </source>
</evidence>
<sequence>MLENPGSQSGIRNRRLTQLAWVCGGTLACILVSFSVAHLLARDFSAEVLLRAHLASIFLPMVLATPLLGVLMIKIGHLEDLNARLVGMATSDLMTGLLNRTAFAGAVSALLDSPAERIEVTLLVIDADHFKQINDRFGHQAGDLALTALADCIRRNVRSTDLVGRLGGEEFGVAMAGVNAENGHYTAERIRRAVANIDFRPHGIRHDITVSIGVTLSASAADFASLFKDADERLYAAKTAGRNVVKAGFMGEASLSSSEDLPGVSPTGSPRGEDTRRPATDEAWEGGANRRQDSMANA</sequence>
<evidence type="ECO:0000256" key="3">
    <source>
        <dbReference type="SAM" id="MobiDB-lite"/>
    </source>
</evidence>
<dbReference type="SMART" id="SM00267">
    <property type="entry name" value="GGDEF"/>
    <property type="match status" value="1"/>
</dbReference>
<dbReference type="InterPro" id="IPR043128">
    <property type="entry name" value="Rev_trsase/Diguanyl_cyclase"/>
</dbReference>
<name>A0A317PV07_9HYPH</name>
<dbReference type="CDD" id="cd01949">
    <property type="entry name" value="GGDEF"/>
    <property type="match status" value="1"/>
</dbReference>
<dbReference type="PANTHER" id="PTHR45138">
    <property type="entry name" value="REGULATORY COMPONENTS OF SENSORY TRANSDUCTION SYSTEM"/>
    <property type="match status" value="1"/>
</dbReference>
<dbReference type="PANTHER" id="PTHR45138:SF9">
    <property type="entry name" value="DIGUANYLATE CYCLASE DGCM-RELATED"/>
    <property type="match status" value="1"/>
</dbReference>
<dbReference type="EC" id="2.7.7.65" evidence="1"/>
<feature type="domain" description="GGDEF" evidence="5">
    <location>
        <begin position="118"/>
        <end position="250"/>
    </location>
</feature>
<dbReference type="GO" id="GO:0005886">
    <property type="term" value="C:plasma membrane"/>
    <property type="evidence" value="ECO:0007669"/>
    <property type="project" value="TreeGrafter"/>
</dbReference>
<feature type="transmembrane region" description="Helical" evidence="4">
    <location>
        <begin position="20"/>
        <end position="41"/>
    </location>
</feature>
<dbReference type="Proteomes" id="UP000246352">
    <property type="component" value="Unassembled WGS sequence"/>
</dbReference>
<dbReference type="GO" id="GO:1902201">
    <property type="term" value="P:negative regulation of bacterial-type flagellum-dependent cell motility"/>
    <property type="evidence" value="ECO:0007669"/>
    <property type="project" value="TreeGrafter"/>
</dbReference>
<keyword evidence="4" id="KW-0812">Transmembrane</keyword>
<dbReference type="GO" id="GO:0052621">
    <property type="term" value="F:diguanylate cyclase activity"/>
    <property type="evidence" value="ECO:0007669"/>
    <property type="project" value="UniProtKB-EC"/>
</dbReference>
<evidence type="ECO:0000256" key="2">
    <source>
        <dbReference type="ARBA" id="ARBA00034247"/>
    </source>
</evidence>
<feature type="region of interest" description="Disordered" evidence="3">
    <location>
        <begin position="254"/>
        <end position="298"/>
    </location>
</feature>
<dbReference type="SUPFAM" id="SSF55073">
    <property type="entry name" value="Nucleotide cyclase"/>
    <property type="match status" value="1"/>
</dbReference>